<dbReference type="EMBL" id="CAMXCT020006497">
    <property type="protein sequence ID" value="CAL1168116.1"/>
    <property type="molecule type" value="Genomic_DNA"/>
</dbReference>
<sequence>MTAPAMLMLPSAESAMPPCFPAPCKAVALGRRTPCRARCGLEGQVVVPEPYSRWLLRSCTQFSLMTMGAAIHRRWGCCLLSTVVLFAGLNYWRRATFGWRRFCDMAAVTVTVLYHSMVAFGFLGHGLAADSPFALLCQPLRPWMGVGPYIPAFAPTGYALMTVCFVGMYLRARHFAARKEFHKSTPWHLAVHVTGNFGNLLMYPGLKP</sequence>
<protein>
    <submittedName>
        <fullName evidence="3">Crinkler effector protein N-terminal domain-containing protein</fullName>
    </submittedName>
</protein>
<feature type="transmembrane region" description="Helical" evidence="1">
    <location>
        <begin position="105"/>
        <end position="129"/>
    </location>
</feature>
<accession>A0A9P1GI26</accession>
<keyword evidence="1" id="KW-0812">Transmembrane</keyword>
<reference evidence="2" key="1">
    <citation type="submission" date="2022-10" db="EMBL/GenBank/DDBJ databases">
        <authorList>
            <person name="Chen Y."/>
            <person name="Dougan E. K."/>
            <person name="Chan C."/>
            <person name="Rhodes N."/>
            <person name="Thang M."/>
        </authorList>
    </citation>
    <scope>NUCLEOTIDE SEQUENCE</scope>
</reference>
<reference evidence="3 4" key="2">
    <citation type="submission" date="2024-05" db="EMBL/GenBank/DDBJ databases">
        <authorList>
            <person name="Chen Y."/>
            <person name="Shah S."/>
            <person name="Dougan E. K."/>
            <person name="Thang M."/>
            <person name="Chan C."/>
        </authorList>
    </citation>
    <scope>NUCLEOTIDE SEQUENCE [LARGE SCALE GENOMIC DNA]</scope>
</reference>
<keyword evidence="1" id="KW-0472">Membrane</keyword>
<organism evidence="2">
    <name type="scientific">Cladocopium goreaui</name>
    <dbReference type="NCBI Taxonomy" id="2562237"/>
    <lineage>
        <taxon>Eukaryota</taxon>
        <taxon>Sar</taxon>
        <taxon>Alveolata</taxon>
        <taxon>Dinophyceae</taxon>
        <taxon>Suessiales</taxon>
        <taxon>Symbiodiniaceae</taxon>
        <taxon>Cladocopium</taxon>
    </lineage>
</organism>
<comment type="caution">
    <text evidence="2">The sequence shown here is derived from an EMBL/GenBank/DDBJ whole genome shotgun (WGS) entry which is preliminary data.</text>
</comment>
<evidence type="ECO:0000313" key="3">
    <source>
        <dbReference type="EMBL" id="CAL4802053.1"/>
    </source>
</evidence>
<dbReference type="Proteomes" id="UP001152797">
    <property type="component" value="Unassembled WGS sequence"/>
</dbReference>
<proteinExistence type="predicted"/>
<keyword evidence="1" id="KW-1133">Transmembrane helix</keyword>
<dbReference type="AlphaFoldDB" id="A0A9P1GI26"/>
<evidence type="ECO:0000313" key="2">
    <source>
        <dbReference type="EMBL" id="CAI4014741.1"/>
    </source>
</evidence>
<feature type="transmembrane region" description="Helical" evidence="1">
    <location>
        <begin position="73"/>
        <end position="93"/>
    </location>
</feature>
<evidence type="ECO:0000256" key="1">
    <source>
        <dbReference type="SAM" id="Phobius"/>
    </source>
</evidence>
<keyword evidence="4" id="KW-1185">Reference proteome</keyword>
<feature type="transmembrane region" description="Helical" evidence="1">
    <location>
        <begin position="149"/>
        <end position="170"/>
    </location>
</feature>
<dbReference type="EMBL" id="CAMXCT010006497">
    <property type="protein sequence ID" value="CAI4014741.1"/>
    <property type="molecule type" value="Genomic_DNA"/>
</dbReference>
<dbReference type="EMBL" id="CAMXCT030006497">
    <property type="protein sequence ID" value="CAL4802053.1"/>
    <property type="molecule type" value="Genomic_DNA"/>
</dbReference>
<name>A0A9P1GI26_9DINO</name>
<evidence type="ECO:0000313" key="4">
    <source>
        <dbReference type="Proteomes" id="UP001152797"/>
    </source>
</evidence>
<gene>
    <name evidence="2" type="ORF">C1SCF055_LOCUS39619</name>
</gene>
<dbReference type="OrthoDB" id="417624at2759"/>